<keyword evidence="1" id="KW-0812">Transmembrane</keyword>
<accession>A0A075GCD4</accession>
<evidence type="ECO:0000313" key="3">
    <source>
        <dbReference type="EMBL" id="AIE99706.1"/>
    </source>
</evidence>
<dbReference type="PANTHER" id="PTHR42720:SF1">
    <property type="entry name" value="GLYCEROL 3-PHOSPHATE OXIDASE"/>
    <property type="match status" value="1"/>
</dbReference>
<keyword evidence="1" id="KW-0472">Membrane</keyword>
<evidence type="ECO:0000256" key="1">
    <source>
        <dbReference type="SAM" id="Phobius"/>
    </source>
</evidence>
<dbReference type="Pfam" id="PF01266">
    <property type="entry name" value="DAO"/>
    <property type="match status" value="1"/>
</dbReference>
<dbReference type="PANTHER" id="PTHR42720">
    <property type="entry name" value="GLYCEROL-3-PHOSPHATE DEHYDROGENASE"/>
    <property type="match status" value="1"/>
</dbReference>
<dbReference type="InterPro" id="IPR006076">
    <property type="entry name" value="FAD-dep_OxRdtase"/>
</dbReference>
<evidence type="ECO:0000259" key="2">
    <source>
        <dbReference type="Pfam" id="PF01266"/>
    </source>
</evidence>
<dbReference type="EMBL" id="KF900571">
    <property type="protein sequence ID" value="AIE99706.1"/>
    <property type="molecule type" value="Genomic_DNA"/>
</dbReference>
<protein>
    <recommendedName>
        <fullName evidence="2">FAD dependent oxidoreductase domain-containing protein</fullName>
    </recommendedName>
</protein>
<feature type="domain" description="FAD dependent oxidoreductase" evidence="2">
    <location>
        <begin position="5"/>
        <end position="83"/>
    </location>
</feature>
<feature type="transmembrane region" description="Helical" evidence="1">
    <location>
        <begin position="6"/>
        <end position="26"/>
    </location>
</feature>
<organism evidence="3">
    <name type="scientific">uncultured marine thaumarchaeote KM3_115_G03</name>
    <dbReference type="NCBI Taxonomy" id="1455989"/>
    <lineage>
        <taxon>Archaea</taxon>
        <taxon>Nitrososphaerota</taxon>
        <taxon>environmental samples</taxon>
    </lineage>
</organism>
<dbReference type="Gene3D" id="3.50.50.60">
    <property type="entry name" value="FAD/NAD(P)-binding domain"/>
    <property type="match status" value="1"/>
</dbReference>
<proteinExistence type="predicted"/>
<name>A0A075GCD4_9ARCH</name>
<dbReference type="AlphaFoldDB" id="A0A075GCD4"/>
<dbReference type="SUPFAM" id="SSF51905">
    <property type="entry name" value="FAD/NAD(P)-binding domain"/>
    <property type="match status" value="1"/>
</dbReference>
<sequence length="96" mass="10953">MQKYDIAIIGGGILGTTISYWLSTLYDLKICVIEKEPDVALHASTRNSGVIHYPFYINSKQKKNFAKAAFLSHEMWKSLANEKKYLGFKVEQLKLP</sequence>
<dbReference type="InterPro" id="IPR036188">
    <property type="entry name" value="FAD/NAD-bd_sf"/>
</dbReference>
<keyword evidence="1" id="KW-1133">Transmembrane helix</keyword>
<reference evidence="3" key="1">
    <citation type="journal article" date="2014" name="Genome Biol. Evol.">
        <title>Pangenome evidence for extensive interdomain horizontal transfer affecting lineage core and shell genes in uncultured planktonic thaumarchaeota and euryarchaeota.</title>
        <authorList>
            <person name="Deschamps P."/>
            <person name="Zivanovic Y."/>
            <person name="Moreira D."/>
            <person name="Rodriguez-Valera F."/>
            <person name="Lopez-Garcia P."/>
        </authorList>
    </citation>
    <scope>NUCLEOTIDE SEQUENCE</scope>
</reference>
<dbReference type="InterPro" id="IPR052745">
    <property type="entry name" value="G3P_Oxidase/Oxidoreductase"/>
</dbReference>